<comment type="catalytic activity">
    <reaction evidence="3">
        <text>a long-chain fatty acid + ATP + CoA = a long-chain fatty acyl-CoA + AMP + diphosphate</text>
        <dbReference type="Rhea" id="RHEA:15421"/>
        <dbReference type="ChEBI" id="CHEBI:30616"/>
        <dbReference type="ChEBI" id="CHEBI:33019"/>
        <dbReference type="ChEBI" id="CHEBI:57287"/>
        <dbReference type="ChEBI" id="CHEBI:57560"/>
        <dbReference type="ChEBI" id="CHEBI:83139"/>
        <dbReference type="ChEBI" id="CHEBI:456215"/>
        <dbReference type="EC" id="6.2.1.3"/>
    </reaction>
    <physiologicalReaction direction="left-to-right" evidence="3">
        <dbReference type="Rhea" id="RHEA:15422"/>
    </physiologicalReaction>
</comment>
<dbReference type="OrthoDB" id="311554at2"/>
<dbReference type="RefSeq" id="WP_074641368.1">
    <property type="nucleotide sequence ID" value="NZ_FOFU01000002.1"/>
</dbReference>
<dbReference type="PROSITE" id="PS00455">
    <property type="entry name" value="AMP_BINDING"/>
    <property type="match status" value="1"/>
</dbReference>
<evidence type="ECO:0000313" key="5">
    <source>
        <dbReference type="EMBL" id="SEQ03646.1"/>
    </source>
</evidence>
<proteinExistence type="predicted"/>
<dbReference type="Gene3D" id="3.30.300.30">
    <property type="match status" value="1"/>
</dbReference>
<dbReference type="Proteomes" id="UP000182360">
    <property type="component" value="Unassembled WGS sequence"/>
</dbReference>
<evidence type="ECO:0000256" key="2">
    <source>
        <dbReference type="ARBA" id="ARBA00022840"/>
    </source>
</evidence>
<evidence type="ECO:0000313" key="6">
    <source>
        <dbReference type="Proteomes" id="UP000182360"/>
    </source>
</evidence>
<evidence type="ECO:0000256" key="1">
    <source>
        <dbReference type="ARBA" id="ARBA00022741"/>
    </source>
</evidence>
<dbReference type="SUPFAM" id="SSF56801">
    <property type="entry name" value="Acetyl-CoA synthetase-like"/>
    <property type="match status" value="1"/>
</dbReference>
<dbReference type="GO" id="GO:0005524">
    <property type="term" value="F:ATP binding"/>
    <property type="evidence" value="ECO:0007669"/>
    <property type="project" value="UniProtKB-KW"/>
</dbReference>
<dbReference type="PANTHER" id="PTHR43272">
    <property type="entry name" value="LONG-CHAIN-FATTY-ACID--COA LIGASE"/>
    <property type="match status" value="1"/>
</dbReference>
<dbReference type="InterPro" id="IPR000873">
    <property type="entry name" value="AMP-dep_synth/lig_dom"/>
</dbReference>
<protein>
    <submittedName>
        <fullName evidence="5">Long-chain acyl-CoA synthetase</fullName>
    </submittedName>
</protein>
<evidence type="ECO:0000256" key="3">
    <source>
        <dbReference type="ARBA" id="ARBA00024484"/>
    </source>
</evidence>
<dbReference type="InterPro" id="IPR045851">
    <property type="entry name" value="AMP-bd_C_sf"/>
</dbReference>
<organism evidence="5 6">
    <name type="scientific">Treponema bryantii</name>
    <dbReference type="NCBI Taxonomy" id="163"/>
    <lineage>
        <taxon>Bacteria</taxon>
        <taxon>Pseudomonadati</taxon>
        <taxon>Spirochaetota</taxon>
        <taxon>Spirochaetia</taxon>
        <taxon>Spirochaetales</taxon>
        <taxon>Treponemataceae</taxon>
        <taxon>Treponema</taxon>
    </lineage>
</organism>
<keyword evidence="6" id="KW-1185">Reference proteome</keyword>
<dbReference type="AlphaFoldDB" id="A0A1H9CQY9"/>
<reference evidence="5 6" key="1">
    <citation type="submission" date="2016-10" db="EMBL/GenBank/DDBJ databases">
        <authorList>
            <person name="de Groot N.N."/>
        </authorList>
    </citation>
    <scope>NUCLEOTIDE SEQUENCE [LARGE SCALE GENOMIC DNA]</scope>
    <source>
        <strain evidence="5 6">B25</strain>
    </source>
</reference>
<dbReference type="STRING" id="163.SAMN04487775_101344"/>
<dbReference type="EMBL" id="FOFU01000002">
    <property type="protein sequence ID" value="SEQ03646.1"/>
    <property type="molecule type" value="Genomic_DNA"/>
</dbReference>
<dbReference type="GO" id="GO:0004467">
    <property type="term" value="F:long-chain fatty acid-CoA ligase activity"/>
    <property type="evidence" value="ECO:0007669"/>
    <property type="project" value="UniProtKB-EC"/>
</dbReference>
<dbReference type="GO" id="GO:0016020">
    <property type="term" value="C:membrane"/>
    <property type="evidence" value="ECO:0007669"/>
    <property type="project" value="TreeGrafter"/>
</dbReference>
<feature type="domain" description="AMP-dependent synthetase/ligase" evidence="4">
    <location>
        <begin position="32"/>
        <end position="431"/>
    </location>
</feature>
<gene>
    <name evidence="5" type="ORF">SAMN04487977_102275</name>
</gene>
<dbReference type="Pfam" id="PF23562">
    <property type="entry name" value="AMP-binding_C_3"/>
    <property type="match status" value="1"/>
</dbReference>
<evidence type="ECO:0000259" key="4">
    <source>
        <dbReference type="Pfam" id="PF00501"/>
    </source>
</evidence>
<dbReference type="Pfam" id="PF00501">
    <property type="entry name" value="AMP-binding"/>
    <property type="match status" value="1"/>
</dbReference>
<sequence>MAEINNIPWKYLDDFRGSEFKGEWPTFPELLRIQAKRNGERPCFTAFDGPGDSKRTQTYNEVLANVTALADWLIENGLKKGDRVAVMGKNSPEWATAYLAALFASGIVVPVDNGLHEPEVVNIVNTAKPEFVFCDDDKAFYYKNNCPGVKIYSLNPEAGERYVYNLKAKAKPEPNEPATEYDTAAILFTSGTTGKPKGVMLSHRNLISDGFIAQRNFNHYNTDVFYALLPIHHAYTMQAAFINPLQTGASIVFGKSMAVSKLLKELKEGKITVMLGVPLLYNKLLSGIRRGIKSKGPVVAGFLAFVSWLSYMIKKVFHVNPGKQLFKTVLEQASIYTIRVAISGGGPLAASVCRQYNAMGIDFIQGYGLTETSPIIALNPVEHFKSESVGMSFAPYEEIKILNPEKVITKKGVEEVGEIAVKGPMVMQGYYNMPEETKAMFTEDGFLKTGDLGSIDSEGFIKLCGRAKNLIVTSGGKNVYPEEIEDAFQLYDGIQQITVRGYYADDEKTSEEIEALIYPSDDLYKSLGFERNNEFVQDEVLEAVQKIVAKVNKNFQAYSQISKVTLLKEPLEMTTSQKVKRNFVPKTY</sequence>
<name>A0A1H9CQY9_9SPIR</name>
<keyword evidence="1" id="KW-0547">Nucleotide-binding</keyword>
<dbReference type="InterPro" id="IPR020845">
    <property type="entry name" value="AMP-binding_CS"/>
</dbReference>
<keyword evidence="2" id="KW-0067">ATP-binding</keyword>
<dbReference type="InterPro" id="IPR042099">
    <property type="entry name" value="ANL_N_sf"/>
</dbReference>
<dbReference type="PANTHER" id="PTHR43272:SF33">
    <property type="entry name" value="AMP-BINDING DOMAIN-CONTAINING PROTEIN-RELATED"/>
    <property type="match status" value="1"/>
</dbReference>
<accession>A0A1H9CQY9</accession>
<dbReference type="Gene3D" id="3.40.50.12780">
    <property type="entry name" value="N-terminal domain of ligase-like"/>
    <property type="match status" value="1"/>
</dbReference>